<sequence>MHAILWVMKEIVQAKLRKQNSVPTTQFKSAQGSLFYVNNVAKQIAEDWANPLIRPYMCLYPEETPNHMSETWHGEKLCKEIQLDQLSLMVGVENKHFYINEITKYHNGSYVYPVWWIY</sequence>
<reference evidence="1 2" key="1">
    <citation type="submission" date="2014-06" db="EMBL/GenBank/DDBJ databases">
        <title>Evolutionary Origins and Diversification of the Mycorrhizal Mutualists.</title>
        <authorList>
            <consortium name="DOE Joint Genome Institute"/>
            <consortium name="Mycorrhizal Genomics Consortium"/>
            <person name="Kohler A."/>
            <person name="Kuo A."/>
            <person name="Nagy L.G."/>
            <person name="Floudas D."/>
            <person name="Copeland A."/>
            <person name="Barry K.W."/>
            <person name="Cichocki N."/>
            <person name="Veneault-Fourrey C."/>
            <person name="LaButti K."/>
            <person name="Lindquist E.A."/>
            <person name="Lipzen A."/>
            <person name="Lundell T."/>
            <person name="Morin E."/>
            <person name="Murat C."/>
            <person name="Riley R."/>
            <person name="Ohm R."/>
            <person name="Sun H."/>
            <person name="Tunlid A."/>
            <person name="Henrissat B."/>
            <person name="Grigoriev I.V."/>
            <person name="Hibbett D.S."/>
            <person name="Martin F."/>
        </authorList>
    </citation>
    <scope>NUCLEOTIDE SEQUENCE [LARGE SCALE GENOMIC DNA]</scope>
    <source>
        <strain evidence="1 2">SS14</strain>
    </source>
</reference>
<name>A0A0C9VN95_SPHS4</name>
<keyword evidence="2" id="KW-1185">Reference proteome</keyword>
<organism evidence="1 2">
    <name type="scientific">Sphaerobolus stellatus (strain SS14)</name>
    <dbReference type="NCBI Taxonomy" id="990650"/>
    <lineage>
        <taxon>Eukaryota</taxon>
        <taxon>Fungi</taxon>
        <taxon>Dikarya</taxon>
        <taxon>Basidiomycota</taxon>
        <taxon>Agaricomycotina</taxon>
        <taxon>Agaricomycetes</taxon>
        <taxon>Phallomycetidae</taxon>
        <taxon>Geastrales</taxon>
        <taxon>Sphaerobolaceae</taxon>
        <taxon>Sphaerobolus</taxon>
    </lineage>
</organism>
<dbReference type="HOGENOM" id="CLU_145550_1_0_1"/>
<dbReference type="Proteomes" id="UP000054279">
    <property type="component" value="Unassembled WGS sequence"/>
</dbReference>
<gene>
    <name evidence="1" type="ORF">M422DRAFT_47870</name>
</gene>
<evidence type="ECO:0000313" key="1">
    <source>
        <dbReference type="EMBL" id="KIJ43402.1"/>
    </source>
</evidence>
<evidence type="ECO:0000313" key="2">
    <source>
        <dbReference type="Proteomes" id="UP000054279"/>
    </source>
</evidence>
<dbReference type="OrthoDB" id="2689033at2759"/>
<dbReference type="EMBL" id="KN837123">
    <property type="protein sequence ID" value="KIJ43402.1"/>
    <property type="molecule type" value="Genomic_DNA"/>
</dbReference>
<accession>A0A0C9VN95</accession>
<protein>
    <submittedName>
        <fullName evidence="1">Uncharacterized protein</fullName>
    </submittedName>
</protein>
<dbReference type="AlphaFoldDB" id="A0A0C9VN95"/>
<proteinExistence type="predicted"/>